<keyword evidence="1" id="KW-0732">Signal</keyword>
<name>A0A815HI07_ADIRI</name>
<feature type="chain" id="PRO_5036227717" evidence="1">
    <location>
        <begin position="23"/>
        <end position="278"/>
    </location>
</feature>
<proteinExistence type="predicted"/>
<evidence type="ECO:0000313" key="2">
    <source>
        <dbReference type="EMBL" id="CAF1354372.1"/>
    </source>
</evidence>
<sequence length="278" mass="30787">MMKYFSTAIFLLITSELLFIAADERSLGKKTSLVNSLLRSGGQHPFDKLTSTGGATRITDAPGNVAQWRKPGGLNQAFDDFVSLPGKPGKDVSKDNKIIFTKDMGALGKVTMREHSTEGSPTLELQRPSGDMLRQAYFLILLVTFAIHEVSQAASGWCYQCDSRNPRCGNKVDPSLSNHKVPCNGQCYTYSYKNVVYRGCSWEHGFMTRQSTSEPVYDKENVWLFCDTPLCNNDADRLKAEICDSVICPYLTFPAACKLNNIDTQCGRACGNPLCFSK</sequence>
<evidence type="ECO:0000256" key="1">
    <source>
        <dbReference type="SAM" id="SignalP"/>
    </source>
</evidence>
<evidence type="ECO:0000313" key="4">
    <source>
        <dbReference type="Proteomes" id="UP000663828"/>
    </source>
</evidence>
<organism evidence="2 5">
    <name type="scientific">Adineta ricciae</name>
    <name type="common">Rotifer</name>
    <dbReference type="NCBI Taxonomy" id="249248"/>
    <lineage>
        <taxon>Eukaryota</taxon>
        <taxon>Metazoa</taxon>
        <taxon>Spiralia</taxon>
        <taxon>Gnathifera</taxon>
        <taxon>Rotifera</taxon>
        <taxon>Eurotatoria</taxon>
        <taxon>Bdelloidea</taxon>
        <taxon>Adinetida</taxon>
        <taxon>Adinetidae</taxon>
        <taxon>Adineta</taxon>
    </lineage>
</organism>
<comment type="caution">
    <text evidence="2">The sequence shown here is derived from an EMBL/GenBank/DDBJ whole genome shotgun (WGS) entry which is preliminary data.</text>
</comment>
<evidence type="ECO:0000313" key="3">
    <source>
        <dbReference type="EMBL" id="CAF1412957.1"/>
    </source>
</evidence>
<dbReference type="CDD" id="cd00117">
    <property type="entry name" value="TFP"/>
    <property type="match status" value="1"/>
</dbReference>
<dbReference type="EMBL" id="CAJNOJ010000267">
    <property type="protein sequence ID" value="CAF1354372.1"/>
    <property type="molecule type" value="Genomic_DNA"/>
</dbReference>
<dbReference type="Proteomes" id="UP000663852">
    <property type="component" value="Unassembled WGS sequence"/>
</dbReference>
<evidence type="ECO:0000313" key="5">
    <source>
        <dbReference type="Proteomes" id="UP000663852"/>
    </source>
</evidence>
<reference evidence="2" key="1">
    <citation type="submission" date="2021-02" db="EMBL/GenBank/DDBJ databases">
        <authorList>
            <person name="Nowell W R."/>
        </authorList>
    </citation>
    <scope>NUCLEOTIDE SEQUENCE</scope>
</reference>
<dbReference type="AlphaFoldDB" id="A0A815HI07"/>
<keyword evidence="4" id="KW-1185">Reference proteome</keyword>
<protein>
    <submittedName>
        <fullName evidence="2">Uncharacterized protein</fullName>
    </submittedName>
</protein>
<dbReference type="Proteomes" id="UP000663828">
    <property type="component" value="Unassembled WGS sequence"/>
</dbReference>
<dbReference type="EMBL" id="CAJNOR010003428">
    <property type="protein sequence ID" value="CAF1412957.1"/>
    <property type="molecule type" value="Genomic_DNA"/>
</dbReference>
<accession>A0A815HI07</accession>
<gene>
    <name evidence="2" type="ORF">EDS130_LOCUS33464</name>
    <name evidence="3" type="ORF">XAT740_LOCUS34774</name>
</gene>
<feature type="signal peptide" evidence="1">
    <location>
        <begin position="1"/>
        <end position="22"/>
    </location>
</feature>